<keyword evidence="2" id="KW-1185">Reference proteome</keyword>
<organism evidence="1 2">
    <name type="scientific">Gimesia fumaroli</name>
    <dbReference type="NCBI Taxonomy" id="2527976"/>
    <lineage>
        <taxon>Bacteria</taxon>
        <taxon>Pseudomonadati</taxon>
        <taxon>Planctomycetota</taxon>
        <taxon>Planctomycetia</taxon>
        <taxon>Planctomycetales</taxon>
        <taxon>Planctomycetaceae</taxon>
        <taxon>Gimesia</taxon>
    </lineage>
</organism>
<gene>
    <name evidence="1" type="ORF">Enr17x_57740</name>
</gene>
<sequence length="264" mass="29518">MTEGYLLELDFIKQLKKVVTWFKQQGGQPKLTVQPERNMVGGRPPIRYITKVPYSTCIIKKRSVNSYDLDGDERVGQEYLVMVDGDNPIPVFLTHYEFNGNQKQMIEFVGDNINGEIKLILGGNETDFISLVAKDVTSENITAALEKLPSIGESNMRVSIFPGRWLIEFVGDLAGTTLDLFEVDLHEDAEFQVHVSETMWADSREEAEVHYPIKLIGEYDGDDNAINDAVAAGSIGTAEWFPGIGYVSNLNECREYNGDGTPNL</sequence>
<name>A0A518IKS4_9PLAN</name>
<proteinExistence type="predicted"/>
<reference evidence="1 2" key="1">
    <citation type="submission" date="2019-03" db="EMBL/GenBank/DDBJ databases">
        <title>Deep-cultivation of Planctomycetes and their phenomic and genomic characterization uncovers novel biology.</title>
        <authorList>
            <person name="Wiegand S."/>
            <person name="Jogler M."/>
            <person name="Boedeker C."/>
            <person name="Pinto D."/>
            <person name="Vollmers J."/>
            <person name="Rivas-Marin E."/>
            <person name="Kohn T."/>
            <person name="Peeters S.H."/>
            <person name="Heuer A."/>
            <person name="Rast P."/>
            <person name="Oberbeckmann S."/>
            <person name="Bunk B."/>
            <person name="Jeske O."/>
            <person name="Meyerdierks A."/>
            <person name="Storesund J.E."/>
            <person name="Kallscheuer N."/>
            <person name="Luecker S."/>
            <person name="Lage O.M."/>
            <person name="Pohl T."/>
            <person name="Merkel B.J."/>
            <person name="Hornburger P."/>
            <person name="Mueller R.-W."/>
            <person name="Bruemmer F."/>
            <person name="Labrenz M."/>
            <person name="Spormann A.M."/>
            <person name="Op den Camp H."/>
            <person name="Overmann J."/>
            <person name="Amann R."/>
            <person name="Jetten M.S.M."/>
            <person name="Mascher T."/>
            <person name="Medema M.H."/>
            <person name="Devos D.P."/>
            <person name="Kaster A.-K."/>
            <person name="Ovreas L."/>
            <person name="Rohde M."/>
            <person name="Galperin M.Y."/>
            <person name="Jogler C."/>
        </authorList>
    </citation>
    <scope>NUCLEOTIDE SEQUENCE [LARGE SCALE GENOMIC DNA]</scope>
    <source>
        <strain evidence="1 2">Enr17</strain>
    </source>
</reference>
<dbReference type="EMBL" id="CP037452">
    <property type="protein sequence ID" value="QDV53693.1"/>
    <property type="molecule type" value="Genomic_DNA"/>
</dbReference>
<dbReference type="OrthoDB" id="290748at2"/>
<accession>A0A518IKS4</accession>
<dbReference type="KEGG" id="gfm:Enr17x_57740"/>
<dbReference type="AlphaFoldDB" id="A0A518IKS4"/>
<evidence type="ECO:0000313" key="2">
    <source>
        <dbReference type="Proteomes" id="UP000318313"/>
    </source>
</evidence>
<dbReference type="RefSeq" id="WP_145313384.1">
    <property type="nucleotide sequence ID" value="NZ_CP037452.1"/>
</dbReference>
<dbReference type="Proteomes" id="UP000318313">
    <property type="component" value="Chromosome"/>
</dbReference>
<protein>
    <submittedName>
        <fullName evidence="1">Uncharacterized protein</fullName>
    </submittedName>
</protein>
<evidence type="ECO:0000313" key="1">
    <source>
        <dbReference type="EMBL" id="QDV53693.1"/>
    </source>
</evidence>